<dbReference type="PANTHER" id="PTHR46579">
    <property type="entry name" value="F5/8 TYPE C DOMAIN-CONTAINING PROTEIN-RELATED"/>
    <property type="match status" value="1"/>
</dbReference>
<feature type="region of interest" description="Disordered" evidence="1">
    <location>
        <begin position="1"/>
        <end position="87"/>
    </location>
</feature>
<evidence type="ECO:0000313" key="2">
    <source>
        <dbReference type="EMBL" id="KAK3918139.1"/>
    </source>
</evidence>
<evidence type="ECO:0000256" key="1">
    <source>
        <dbReference type="SAM" id="MobiDB-lite"/>
    </source>
</evidence>
<protein>
    <submittedName>
        <fullName evidence="2">Trigger factor</fullName>
    </submittedName>
</protein>
<accession>A0AAE1LGS2</accession>
<reference evidence="2" key="1">
    <citation type="submission" date="2021-07" db="EMBL/GenBank/DDBJ databases">
        <authorList>
            <person name="Catto M.A."/>
            <person name="Jacobson A."/>
            <person name="Kennedy G."/>
            <person name="Labadie P."/>
            <person name="Hunt B.G."/>
            <person name="Srinivasan R."/>
        </authorList>
    </citation>
    <scope>NUCLEOTIDE SEQUENCE</scope>
    <source>
        <strain evidence="2">PL_HMW_Pooled</strain>
        <tissue evidence="2">Head</tissue>
    </source>
</reference>
<dbReference type="AlphaFoldDB" id="A0AAE1LGS2"/>
<gene>
    <name evidence="2" type="ORF">KUF71_007560</name>
</gene>
<dbReference type="Proteomes" id="UP001219518">
    <property type="component" value="Unassembled WGS sequence"/>
</dbReference>
<name>A0AAE1LGS2_9NEOP</name>
<proteinExistence type="predicted"/>
<dbReference type="PANTHER" id="PTHR46579:SF1">
    <property type="entry name" value="F5_8 TYPE C DOMAIN-CONTAINING PROTEIN"/>
    <property type="match status" value="1"/>
</dbReference>
<feature type="compositionally biased region" description="Polar residues" evidence="1">
    <location>
        <begin position="9"/>
        <end position="20"/>
    </location>
</feature>
<keyword evidence="3" id="KW-1185">Reference proteome</keyword>
<dbReference type="EMBL" id="JAHWGI010000886">
    <property type="protein sequence ID" value="KAK3918139.1"/>
    <property type="molecule type" value="Genomic_DNA"/>
</dbReference>
<organism evidence="2 3">
    <name type="scientific">Frankliniella fusca</name>
    <dbReference type="NCBI Taxonomy" id="407009"/>
    <lineage>
        <taxon>Eukaryota</taxon>
        <taxon>Metazoa</taxon>
        <taxon>Ecdysozoa</taxon>
        <taxon>Arthropoda</taxon>
        <taxon>Hexapoda</taxon>
        <taxon>Insecta</taxon>
        <taxon>Pterygota</taxon>
        <taxon>Neoptera</taxon>
        <taxon>Paraneoptera</taxon>
        <taxon>Thysanoptera</taxon>
        <taxon>Terebrantia</taxon>
        <taxon>Thripoidea</taxon>
        <taxon>Thripidae</taxon>
        <taxon>Frankliniella</taxon>
    </lineage>
</organism>
<feature type="compositionally biased region" description="Low complexity" evidence="1">
    <location>
        <begin position="39"/>
        <end position="84"/>
    </location>
</feature>
<reference evidence="2" key="2">
    <citation type="journal article" date="2023" name="BMC Genomics">
        <title>Pest status, molecular evolution, and epigenetic factors derived from the genome assembly of Frankliniella fusca, a thysanopteran phytovirus vector.</title>
        <authorList>
            <person name="Catto M.A."/>
            <person name="Labadie P.E."/>
            <person name="Jacobson A.L."/>
            <person name="Kennedy G.G."/>
            <person name="Srinivasan R."/>
            <person name="Hunt B.G."/>
        </authorList>
    </citation>
    <scope>NUCLEOTIDE SEQUENCE</scope>
    <source>
        <strain evidence="2">PL_HMW_Pooled</strain>
    </source>
</reference>
<sequence>MECDESAHNSDSQQIQSPNRITAADEQMEDHRINVLSDSSATSNEDSHNSSSSGEVSSCSNSSSESVVNSSDECSVNSSVASDGSDSDDELLCLGAEVSKDEAILKVLQRLKKKDQKELCQNCIDCEDCKDKDEIIKKNCDCQKTGVFFEFSIEQQVRYMFEHRDLASAIDQYHRERKMEPDCICDITDGNRKKPDMNTYFKPFVDSLSLIHSKGGIPWTCPVKKVQITSQIVSPVFSLDAPAKAIVLNVKNHNHRFGCNVCEVKAVRVQASQNDQQTGRNRKKKKTSKQKVTVRRFVFTEEEAPIRTDERMFALGELASVRALKPYLPTEYFQHWMLLVVSINILLQDSISDEDLKAAEIMLRCFVRDIAVLYDKRYYTYNSTNVLAIKIQGRESRNSCKASLEICGSKVYETLCHEEKLVLENNNIETFELHERIKIKSQVYTSRHYDKNVRRANSFVYFEDSNNQVRYGEILYFVKDLSSQDMFTLLNLFKIKHTKLFFLEESLYKVRHLLPVDDSGEIIVMPVSCLRAKMTKAGQYLCLRPNPYEVNM</sequence>
<evidence type="ECO:0000313" key="3">
    <source>
        <dbReference type="Proteomes" id="UP001219518"/>
    </source>
</evidence>
<comment type="caution">
    <text evidence="2">The sequence shown here is derived from an EMBL/GenBank/DDBJ whole genome shotgun (WGS) entry which is preliminary data.</text>
</comment>